<dbReference type="AlphaFoldDB" id="A0A1V3IAK0"/>
<evidence type="ECO:0000256" key="4">
    <source>
        <dbReference type="ARBA" id="ARBA00022571"/>
    </source>
</evidence>
<proteinExistence type="inferred from homology"/>
<feature type="chain" id="PRO_5023426337" description="Arginine biosynthesis bifunctional protein ArgJ beta chain" evidence="13">
    <location>
        <begin position="187"/>
        <end position="400"/>
    </location>
</feature>
<dbReference type="NCBIfam" id="TIGR00120">
    <property type="entry name" value="ArgJ"/>
    <property type="match status" value="1"/>
</dbReference>
<protein>
    <recommendedName>
        <fullName evidence="13">Arginine biosynthesis bifunctional protein ArgJ</fullName>
    </recommendedName>
    <domain>
        <recommendedName>
            <fullName evidence="13">Glutamate N-acetyltransferase</fullName>
            <ecNumber evidence="13">2.3.1.35</ecNumber>
        </recommendedName>
        <alternativeName>
            <fullName evidence="13">Ornithine acetyltransferase</fullName>
            <shortName evidence="13">OATase</shortName>
        </alternativeName>
        <alternativeName>
            <fullName evidence="13">Ornithine transacetylase</fullName>
        </alternativeName>
    </domain>
    <domain>
        <recommendedName>
            <fullName evidence="13">Amino-acid acetyltransferase</fullName>
            <ecNumber evidence="13">2.3.1.1</ecNumber>
        </recommendedName>
        <alternativeName>
            <fullName evidence="13">N-acetylglutamate synthase</fullName>
            <shortName evidence="13">AGSase</shortName>
        </alternativeName>
    </domain>
    <component>
        <recommendedName>
            <fullName evidence="13">Arginine biosynthesis bifunctional protein ArgJ alpha chain</fullName>
        </recommendedName>
    </component>
    <component>
        <recommendedName>
            <fullName evidence="13">Arginine biosynthesis bifunctional protein ArgJ beta chain</fullName>
        </recommendedName>
    </component>
</protein>
<sequence>MNKTTKWKEQPFCWPKGYHSDAVHAGLRYRKLDLGWVLSDVAANAAGVYTTNKICAAPTLLTKQLVKKTQQLQAVVINSGFANACTGEQGVKDVYLEQQWVAEKLGISPELVGVASTGLIGTPLPMDKMQQGIAKLEKNQNDLITQAILTTDTQTKTCCLHIEIEGKPCTITGFAKGSGMIHPNMATMLAFVVTDCAIEAKTLQSLLSELTEQTFNQITVDGDTSTNDMVLLMANGLASHQPINEQSTDYPVIKQAYQFMLTELAKMIAQDGEGASKLIEVNVHGAKNVQEARLAAKAIVGSSLVKSAVFGADPNWGRILSSLGASQIHIDPTLIDVNINQTPIVEKGQAAHFSTDAMSEILKSAVIVIDVFLHIGKAHGQAWGCDLTYEYVNINASYAT</sequence>
<dbReference type="FunFam" id="3.10.20.340:FF:000001">
    <property type="entry name" value="Arginine biosynthesis bifunctional protein ArgJ, chloroplastic"/>
    <property type="match status" value="1"/>
</dbReference>
<feature type="active site" description="Nucleophile" evidence="13">
    <location>
        <position position="187"/>
    </location>
</feature>
<evidence type="ECO:0000256" key="7">
    <source>
        <dbReference type="ARBA" id="ARBA00022813"/>
    </source>
</evidence>
<evidence type="ECO:0000256" key="13">
    <source>
        <dbReference type="HAMAP-Rule" id="MF_01106"/>
    </source>
</evidence>
<feature type="site" description="Cleavage; by autolysis" evidence="13">
    <location>
        <begin position="186"/>
        <end position="187"/>
    </location>
</feature>
<name>A0A1V3IAK0_9PAST</name>
<comment type="similarity">
    <text evidence="2 13">Belongs to the ArgJ family.</text>
</comment>
<evidence type="ECO:0000256" key="6">
    <source>
        <dbReference type="ARBA" id="ARBA00022679"/>
    </source>
</evidence>
<keyword evidence="13" id="KW-0963">Cytoplasm</keyword>
<dbReference type="GO" id="GO:0006526">
    <property type="term" value="P:L-arginine biosynthetic process"/>
    <property type="evidence" value="ECO:0007669"/>
    <property type="project" value="UniProtKB-UniRule"/>
</dbReference>
<keyword evidence="15" id="KW-1185">Reference proteome</keyword>
<comment type="catalytic activity">
    <reaction evidence="11 13">
        <text>N(2)-acetyl-L-ornithine + L-glutamate = N-acetyl-L-glutamate + L-ornithine</text>
        <dbReference type="Rhea" id="RHEA:15349"/>
        <dbReference type="ChEBI" id="CHEBI:29985"/>
        <dbReference type="ChEBI" id="CHEBI:44337"/>
        <dbReference type="ChEBI" id="CHEBI:46911"/>
        <dbReference type="ChEBI" id="CHEBI:57805"/>
        <dbReference type="EC" id="2.3.1.35"/>
    </reaction>
</comment>
<dbReference type="GO" id="GO:0004358">
    <property type="term" value="F:L-glutamate N-acetyltransferase activity, acting on acetyl-L-ornithine as donor"/>
    <property type="evidence" value="ECO:0007669"/>
    <property type="project" value="UniProtKB-UniRule"/>
</dbReference>
<comment type="subunit">
    <text evidence="3 13">Heterotetramer of two alpha and two beta chains.</text>
</comment>
<evidence type="ECO:0000256" key="1">
    <source>
        <dbReference type="ARBA" id="ARBA00004496"/>
    </source>
</evidence>
<feature type="site" description="Involved in the stabilization of negative charge on the oxyanion by the formation of the oxyanion hole" evidence="13">
    <location>
        <position position="117"/>
    </location>
</feature>
<dbReference type="CDD" id="cd02152">
    <property type="entry name" value="OAT"/>
    <property type="match status" value="1"/>
</dbReference>
<dbReference type="GO" id="GO:0005737">
    <property type="term" value="C:cytoplasm"/>
    <property type="evidence" value="ECO:0007669"/>
    <property type="project" value="UniProtKB-SubCell"/>
</dbReference>
<evidence type="ECO:0000256" key="10">
    <source>
        <dbReference type="ARBA" id="ARBA00048372"/>
    </source>
</evidence>
<keyword evidence="9 13" id="KW-0012">Acyltransferase</keyword>
<gene>
    <name evidence="13" type="primary">argJ</name>
    <name evidence="14" type="ORF">BKK48_05410</name>
</gene>
<dbReference type="HAMAP" id="MF_01106">
    <property type="entry name" value="ArgJ"/>
    <property type="match status" value="1"/>
</dbReference>
<feature type="binding site" evidence="13">
    <location>
        <position position="273"/>
    </location>
    <ligand>
        <name>substrate</name>
    </ligand>
</feature>
<feature type="binding site" evidence="13">
    <location>
        <position position="176"/>
    </location>
    <ligand>
        <name>substrate</name>
    </ligand>
</feature>
<comment type="catalytic activity">
    <reaction evidence="10 13">
        <text>L-glutamate + acetyl-CoA = N-acetyl-L-glutamate + CoA + H(+)</text>
        <dbReference type="Rhea" id="RHEA:24292"/>
        <dbReference type="ChEBI" id="CHEBI:15378"/>
        <dbReference type="ChEBI" id="CHEBI:29985"/>
        <dbReference type="ChEBI" id="CHEBI:44337"/>
        <dbReference type="ChEBI" id="CHEBI:57287"/>
        <dbReference type="ChEBI" id="CHEBI:57288"/>
        <dbReference type="EC" id="2.3.1.1"/>
    </reaction>
</comment>
<feature type="binding site" evidence="13">
    <location>
        <position position="395"/>
    </location>
    <ligand>
        <name>substrate</name>
    </ligand>
</feature>
<feature type="binding site" evidence="13">
    <location>
        <position position="400"/>
    </location>
    <ligand>
        <name>substrate</name>
    </ligand>
</feature>
<evidence type="ECO:0000256" key="12">
    <source>
        <dbReference type="ARBA" id="ARBA00054976"/>
    </source>
</evidence>
<dbReference type="STRING" id="1908258.BKK48_05410"/>
<feature type="binding site" evidence="13">
    <location>
        <position position="150"/>
    </location>
    <ligand>
        <name>substrate</name>
    </ligand>
</feature>
<dbReference type="PANTHER" id="PTHR23100:SF0">
    <property type="entry name" value="ARGININE BIOSYNTHESIS BIFUNCTIONAL PROTEIN ARGJ, MITOCHONDRIAL"/>
    <property type="match status" value="1"/>
</dbReference>
<evidence type="ECO:0000256" key="9">
    <source>
        <dbReference type="ARBA" id="ARBA00023315"/>
    </source>
</evidence>
<keyword evidence="7 13" id="KW-0068">Autocatalytic cleavage</keyword>
<evidence type="ECO:0000256" key="2">
    <source>
        <dbReference type="ARBA" id="ARBA00006774"/>
    </source>
</evidence>
<dbReference type="EC" id="2.3.1.1" evidence="13"/>
<dbReference type="GO" id="GO:0004042">
    <property type="term" value="F:L-glutamate N-acetyltransferase activity"/>
    <property type="evidence" value="ECO:0007669"/>
    <property type="project" value="UniProtKB-UniRule"/>
</dbReference>
<keyword evidence="6 13" id="KW-0808">Transferase</keyword>
<evidence type="ECO:0000313" key="14">
    <source>
        <dbReference type="EMBL" id="OOF36693.1"/>
    </source>
</evidence>
<organism evidence="14 15">
    <name type="scientific">Rodentibacter heidelbergensis</name>
    <dbReference type="NCBI Taxonomy" id="1908258"/>
    <lineage>
        <taxon>Bacteria</taxon>
        <taxon>Pseudomonadati</taxon>
        <taxon>Pseudomonadota</taxon>
        <taxon>Gammaproteobacteria</taxon>
        <taxon>Pasteurellales</taxon>
        <taxon>Pasteurellaceae</taxon>
        <taxon>Rodentibacter</taxon>
    </lineage>
</organism>
<dbReference type="EC" id="2.3.1.35" evidence="13"/>
<dbReference type="RefSeq" id="WP_077427139.1">
    <property type="nucleotide sequence ID" value="NZ_MLHH01000010.1"/>
</dbReference>
<dbReference type="Proteomes" id="UP000189437">
    <property type="component" value="Unassembled WGS sequence"/>
</dbReference>
<keyword evidence="8 13" id="KW-0511">Multifunctional enzyme</keyword>
<dbReference type="SUPFAM" id="SSF56266">
    <property type="entry name" value="DmpA/ArgJ-like"/>
    <property type="match status" value="1"/>
</dbReference>
<evidence type="ECO:0000256" key="5">
    <source>
        <dbReference type="ARBA" id="ARBA00022605"/>
    </source>
</evidence>
<feature type="binding site" evidence="13">
    <location>
        <position position="187"/>
    </location>
    <ligand>
        <name>substrate</name>
    </ligand>
</feature>
<accession>A0A1V3IAK0</accession>
<dbReference type="NCBIfam" id="NF003802">
    <property type="entry name" value="PRK05388.1"/>
    <property type="match status" value="1"/>
</dbReference>
<dbReference type="FunFam" id="3.30.2330.10:FF:000001">
    <property type="entry name" value="Arginine biosynthesis bifunctional protein ArgJ, mitochondrial"/>
    <property type="match status" value="1"/>
</dbReference>
<dbReference type="FunFam" id="3.60.70.12:FF:000001">
    <property type="entry name" value="Arginine biosynthesis bifunctional protein ArgJ, chloroplastic"/>
    <property type="match status" value="1"/>
</dbReference>
<comment type="pathway">
    <text evidence="13">Amino-acid biosynthesis; L-arginine biosynthesis; N(2)-acetyl-L-ornithine from L-glutamate: step 1/4.</text>
</comment>
<dbReference type="InterPro" id="IPR002813">
    <property type="entry name" value="Arg_biosynth_ArgJ"/>
</dbReference>
<dbReference type="Gene3D" id="3.10.20.340">
    <property type="entry name" value="ArgJ beta chain, C-terminal domain"/>
    <property type="match status" value="1"/>
</dbReference>
<comment type="function">
    <text evidence="12 13">Catalyzes two activities which are involved in the cyclic version of arginine biosynthesis: the synthesis of N-acetylglutamate from glutamate and acetyl-CoA as the acetyl donor, and of ornithine by transacetylation between N(2)-acetylornithine and glutamate.</text>
</comment>
<dbReference type="Gene3D" id="3.30.2330.10">
    <property type="entry name" value="arginine biosynthesis bifunctional protein suprefamily"/>
    <property type="match status" value="1"/>
</dbReference>
<reference evidence="14 15" key="1">
    <citation type="submission" date="2016-10" db="EMBL/GenBank/DDBJ databases">
        <title>Rodentibacter gen. nov. and new species.</title>
        <authorList>
            <person name="Christensen H."/>
        </authorList>
    </citation>
    <scope>NUCLEOTIDE SEQUENCE [LARGE SCALE GENOMIC DNA]</scope>
    <source>
        <strain evidence="14 15">Ac69</strain>
    </source>
</reference>
<comment type="subcellular location">
    <subcellularLocation>
        <location evidence="1 13">Cytoplasm</location>
    </subcellularLocation>
</comment>
<keyword evidence="5 13" id="KW-0028">Amino-acid biosynthesis</keyword>
<dbReference type="Pfam" id="PF01960">
    <property type="entry name" value="ArgJ"/>
    <property type="match status" value="1"/>
</dbReference>
<feature type="site" description="Involved in the stabilization of negative charge on the oxyanion by the formation of the oxyanion hole" evidence="13">
    <location>
        <position position="118"/>
    </location>
</feature>
<evidence type="ECO:0000256" key="8">
    <source>
        <dbReference type="ARBA" id="ARBA00023268"/>
    </source>
</evidence>
<comment type="pathway">
    <text evidence="13">Amino-acid biosynthesis; L-arginine biosynthesis; L-ornithine and N-acetyl-L-glutamate from L-glutamate and N(2)-acetyl-L-ornithine (cyclic): step 1/1.</text>
</comment>
<evidence type="ECO:0000313" key="15">
    <source>
        <dbReference type="Proteomes" id="UP000189437"/>
    </source>
</evidence>
<dbReference type="EMBL" id="MLHH01000010">
    <property type="protein sequence ID" value="OOF36693.1"/>
    <property type="molecule type" value="Genomic_DNA"/>
</dbReference>
<dbReference type="Gene3D" id="3.60.70.12">
    <property type="entry name" value="L-amino peptidase D-ALA esterase/amidase"/>
    <property type="match status" value="1"/>
</dbReference>
<feature type="chain" id="PRO_5023426336" description="Arginine biosynthesis bifunctional protein ArgJ alpha chain" evidence="13">
    <location>
        <begin position="1"/>
        <end position="186"/>
    </location>
</feature>
<dbReference type="InterPro" id="IPR042195">
    <property type="entry name" value="ArgJ_beta_C"/>
</dbReference>
<dbReference type="InterPro" id="IPR016117">
    <property type="entry name" value="ArgJ-like_dom_sf"/>
</dbReference>
<evidence type="ECO:0000256" key="11">
    <source>
        <dbReference type="ARBA" id="ARBA00049439"/>
    </source>
</evidence>
<keyword evidence="4 13" id="KW-0055">Arginine biosynthesis</keyword>
<dbReference type="PANTHER" id="PTHR23100">
    <property type="entry name" value="ARGININE BIOSYNTHESIS BIFUNCTIONAL PROTEIN ARGJ"/>
    <property type="match status" value="1"/>
</dbReference>
<dbReference type="UniPathway" id="UPA00068">
    <property type="reaction ID" value="UER00106"/>
</dbReference>
<evidence type="ECO:0000256" key="3">
    <source>
        <dbReference type="ARBA" id="ARBA00011475"/>
    </source>
</evidence>
<dbReference type="GO" id="GO:0006592">
    <property type="term" value="P:ornithine biosynthetic process"/>
    <property type="evidence" value="ECO:0007669"/>
    <property type="project" value="TreeGrafter"/>
</dbReference>
<comment type="caution">
    <text evidence="14">The sequence shown here is derived from an EMBL/GenBank/DDBJ whole genome shotgun (WGS) entry which is preliminary data.</text>
</comment>